<dbReference type="PROSITE" id="PS51194">
    <property type="entry name" value="HELICASE_CTER"/>
    <property type="match status" value="1"/>
</dbReference>
<dbReference type="GO" id="GO:0005524">
    <property type="term" value="F:ATP binding"/>
    <property type="evidence" value="ECO:0007669"/>
    <property type="project" value="UniProtKB-KW"/>
</dbReference>
<dbReference type="GO" id="GO:0008380">
    <property type="term" value="P:RNA splicing"/>
    <property type="evidence" value="ECO:0007669"/>
    <property type="project" value="UniProtKB-KW"/>
</dbReference>
<dbReference type="InterPro" id="IPR048333">
    <property type="entry name" value="HA2_WH"/>
</dbReference>
<evidence type="ECO:0000256" key="9">
    <source>
        <dbReference type="ARBA" id="ARBA00047984"/>
    </source>
</evidence>
<dbReference type="Pfam" id="PF21010">
    <property type="entry name" value="HA2_C"/>
    <property type="match status" value="1"/>
</dbReference>
<protein>
    <recommendedName>
        <fullName evidence="1">RNA helicase</fullName>
        <ecNumber evidence="1">3.6.4.13</ecNumber>
    </recommendedName>
</protein>
<feature type="compositionally biased region" description="Basic residues" evidence="11">
    <location>
        <begin position="98"/>
        <end position="109"/>
    </location>
</feature>
<evidence type="ECO:0000256" key="2">
    <source>
        <dbReference type="ARBA" id="ARBA00022664"/>
    </source>
</evidence>
<dbReference type="FunFam" id="3.40.50.300:FF:000007">
    <property type="entry name" value="Pre-mRNA-splicing factor ATP-dependent RNA helicase"/>
    <property type="match status" value="1"/>
</dbReference>
<sequence length="994" mass="113104">MADLDVDNDPSLYQLEGSSGTEKGGLIIKKRTASDADVHEFKKPTLPPPRVSLLGLDKLALARRQQQTNTESEKKKSHVSSYRDDEEVDVDLEDGLSHKRSYKERHYRSPRIDTPSHPGGVSDEFLQRVKARKERDRDTPSGCSWDDDDATPLKKSSWDLPTPYSTDSGRYDREKSSHRDRYRSERRHREKETPLPTPSYKYNIWMKGHKDIKYTPKPGKKDGQGMMDEDVRLGWEEEQKRLDREWYNMDEGYDETNNPFAGTSEEYTRKKEQQLEERKKKKISARQQQVQKDNEMWEINRMLRSGAVTRTYYDDDFEEENEARIHLLVHNIVPPFLDGRIVFTKQPEPVIPVKDPTSDMAIVARKGSAVVRKQREQKERKKSQMKHWELADSEKDVNYKESQTFSEHMKDKNEAVSKFATEKTLGEQRAYLPIFAIRQEYLHEEGYTKNGMIGCTQPRRVAAMSVAKRVSEEMDVTLGEEVGYAIRFEDCTSDVVARRTDLKLIVTSATMDADKFSDFFGNVPTYTIPGRTFPVEIFFSKNTVEDYVDSAVKQSLQVHLRGQEGDMLVFMPGQEDIETTCELISERLGELDEAPPLALLPIYSQMPSDLQAKIFQKAPGGVRKCVVATNIAETSLTVDGIQIVIDAGYCKLKVFNPKIGMDALQIFPISQANANQRSGRAGRTGPGQCYRLYTNRQYKSEMLTCTVPEIQRTNLANVDNIMNSMYQLWVLGALDNTGTLTPLGRNMVEFPLDPALSKMLIVSTEMGCSAEILIIVSMLSVPAIFYRPKGREEDSDSAREKFQVREVRQQLKDIMDQQKMDLVSCGNDWDIIRKCICSSYFQQAARIKEYMQCVTAVDGTWLAELGPMFYSVKDATKSRTQRKIAAVEHMNDMEQEMKIAEEQIRSRKEEQERAHILVSARAQIVTPGRRDPGTPRPGQTPKRAKFGLTIGCSGQSLLIAVKGHGGGTKHIGNTNKSSSPSKKVVLVPAKLLFF</sequence>
<feature type="region of interest" description="Disordered" evidence="11">
    <location>
        <begin position="1"/>
        <end position="196"/>
    </location>
</feature>
<keyword evidence="3" id="KW-0547">Nucleotide-binding</keyword>
<evidence type="ECO:0000256" key="4">
    <source>
        <dbReference type="ARBA" id="ARBA00022801"/>
    </source>
</evidence>
<dbReference type="Pfam" id="PF00271">
    <property type="entry name" value="Helicase_C"/>
    <property type="match status" value="1"/>
</dbReference>
<evidence type="ECO:0000256" key="5">
    <source>
        <dbReference type="ARBA" id="ARBA00022806"/>
    </source>
</evidence>
<evidence type="ECO:0000256" key="6">
    <source>
        <dbReference type="ARBA" id="ARBA00022840"/>
    </source>
</evidence>
<keyword evidence="14" id="KW-1185">Reference proteome</keyword>
<keyword evidence="5" id="KW-0347">Helicase</keyword>
<feature type="compositionally biased region" description="Acidic residues" evidence="11">
    <location>
        <begin position="84"/>
        <end position="94"/>
    </location>
</feature>
<comment type="caution">
    <text evidence="13">The sequence shown here is derived from an EMBL/GenBank/DDBJ whole genome shotgun (WGS) entry which is preliminary data.</text>
</comment>
<dbReference type="GO" id="GO:0006397">
    <property type="term" value="P:mRNA processing"/>
    <property type="evidence" value="ECO:0007669"/>
    <property type="project" value="UniProtKB-KW"/>
</dbReference>
<dbReference type="Gene3D" id="1.20.120.1080">
    <property type="match status" value="1"/>
</dbReference>
<dbReference type="Proteomes" id="UP001208570">
    <property type="component" value="Unassembled WGS sequence"/>
</dbReference>
<dbReference type="GO" id="GO:0016787">
    <property type="term" value="F:hydrolase activity"/>
    <property type="evidence" value="ECO:0007669"/>
    <property type="project" value="UniProtKB-KW"/>
</dbReference>
<keyword evidence="6" id="KW-0067">ATP-binding</keyword>
<keyword evidence="4" id="KW-0378">Hydrolase</keyword>
<accession>A0AAD9K820</accession>
<evidence type="ECO:0000256" key="8">
    <source>
        <dbReference type="ARBA" id="ARBA00038040"/>
    </source>
</evidence>
<dbReference type="EMBL" id="JAODUP010000035">
    <property type="protein sequence ID" value="KAK2166788.1"/>
    <property type="molecule type" value="Genomic_DNA"/>
</dbReference>
<dbReference type="PANTHER" id="PTHR18934:SF91">
    <property type="entry name" value="PRE-MRNA-SPLICING FACTOR ATP-DEPENDENT RNA HELICASE PRP16"/>
    <property type="match status" value="1"/>
</dbReference>
<dbReference type="FunFam" id="1.20.120.1080:FF:000001">
    <property type="entry name" value="Pre-mRNA-splicing factor ATP-dependent RNA helicase"/>
    <property type="match status" value="1"/>
</dbReference>
<comment type="catalytic activity">
    <reaction evidence="9">
        <text>ATP + H2O = ADP + phosphate + H(+)</text>
        <dbReference type="Rhea" id="RHEA:13065"/>
        <dbReference type="ChEBI" id="CHEBI:15377"/>
        <dbReference type="ChEBI" id="CHEBI:15378"/>
        <dbReference type="ChEBI" id="CHEBI:30616"/>
        <dbReference type="ChEBI" id="CHEBI:43474"/>
        <dbReference type="ChEBI" id="CHEBI:456216"/>
        <dbReference type="EC" id="3.6.4.13"/>
    </reaction>
</comment>
<evidence type="ECO:0000256" key="11">
    <source>
        <dbReference type="SAM" id="MobiDB-lite"/>
    </source>
</evidence>
<dbReference type="EC" id="3.6.4.13" evidence="1"/>
<dbReference type="InterPro" id="IPR001650">
    <property type="entry name" value="Helicase_C-like"/>
</dbReference>
<feature type="compositionally biased region" description="Basic and acidic residues" evidence="11">
    <location>
        <begin position="169"/>
        <end position="183"/>
    </location>
</feature>
<dbReference type="SUPFAM" id="SSF52540">
    <property type="entry name" value="P-loop containing nucleoside triphosphate hydrolases"/>
    <property type="match status" value="1"/>
</dbReference>
<dbReference type="Gene3D" id="3.40.50.300">
    <property type="entry name" value="P-loop containing nucleotide triphosphate hydrolases"/>
    <property type="match status" value="3"/>
</dbReference>
<dbReference type="SMART" id="SM00847">
    <property type="entry name" value="HA2"/>
    <property type="match status" value="1"/>
</dbReference>
<evidence type="ECO:0000259" key="12">
    <source>
        <dbReference type="PROSITE" id="PS51194"/>
    </source>
</evidence>
<feature type="compositionally biased region" description="Basic and acidic residues" evidence="11">
    <location>
        <begin position="32"/>
        <end position="43"/>
    </location>
</feature>
<feature type="coiled-coil region" evidence="10">
    <location>
        <begin position="883"/>
        <end position="910"/>
    </location>
</feature>
<evidence type="ECO:0000256" key="7">
    <source>
        <dbReference type="ARBA" id="ARBA00023187"/>
    </source>
</evidence>
<dbReference type="AlphaFoldDB" id="A0AAD9K820"/>
<gene>
    <name evidence="13" type="ORF">LSH36_35g04061</name>
</gene>
<feature type="domain" description="Helicase C-terminal" evidence="12">
    <location>
        <begin position="543"/>
        <end position="726"/>
    </location>
</feature>
<feature type="region of interest" description="Disordered" evidence="11">
    <location>
        <begin position="251"/>
        <end position="289"/>
    </location>
</feature>
<evidence type="ECO:0000256" key="1">
    <source>
        <dbReference type="ARBA" id="ARBA00012552"/>
    </source>
</evidence>
<dbReference type="PANTHER" id="PTHR18934">
    <property type="entry name" value="ATP-DEPENDENT RNA HELICASE"/>
    <property type="match status" value="1"/>
</dbReference>
<evidence type="ECO:0000256" key="3">
    <source>
        <dbReference type="ARBA" id="ARBA00022741"/>
    </source>
</evidence>
<dbReference type="GO" id="GO:0003723">
    <property type="term" value="F:RNA binding"/>
    <property type="evidence" value="ECO:0007669"/>
    <property type="project" value="TreeGrafter"/>
</dbReference>
<comment type="similarity">
    <text evidence="8">Belongs to the DEAD box helicase family. DEAH subfamily. PRP16 sub-subfamily.</text>
</comment>
<dbReference type="InterPro" id="IPR027417">
    <property type="entry name" value="P-loop_NTPase"/>
</dbReference>
<evidence type="ECO:0000313" key="13">
    <source>
        <dbReference type="EMBL" id="KAK2166788.1"/>
    </source>
</evidence>
<dbReference type="GO" id="GO:0003724">
    <property type="term" value="F:RNA helicase activity"/>
    <property type="evidence" value="ECO:0007669"/>
    <property type="project" value="UniProtKB-EC"/>
</dbReference>
<organism evidence="13 14">
    <name type="scientific">Paralvinella palmiformis</name>
    <dbReference type="NCBI Taxonomy" id="53620"/>
    <lineage>
        <taxon>Eukaryota</taxon>
        <taxon>Metazoa</taxon>
        <taxon>Spiralia</taxon>
        <taxon>Lophotrochozoa</taxon>
        <taxon>Annelida</taxon>
        <taxon>Polychaeta</taxon>
        <taxon>Sedentaria</taxon>
        <taxon>Canalipalpata</taxon>
        <taxon>Terebellida</taxon>
        <taxon>Terebelliformia</taxon>
        <taxon>Alvinellidae</taxon>
        <taxon>Paralvinella</taxon>
    </lineage>
</organism>
<evidence type="ECO:0000256" key="10">
    <source>
        <dbReference type="SAM" id="Coils"/>
    </source>
</evidence>
<dbReference type="Pfam" id="PF04408">
    <property type="entry name" value="WHD_HA2"/>
    <property type="match status" value="1"/>
</dbReference>
<keyword evidence="10" id="KW-0175">Coiled coil</keyword>
<dbReference type="InterPro" id="IPR007502">
    <property type="entry name" value="Helicase-assoc_dom"/>
</dbReference>
<evidence type="ECO:0000313" key="14">
    <source>
        <dbReference type="Proteomes" id="UP001208570"/>
    </source>
</evidence>
<reference evidence="13" key="1">
    <citation type="journal article" date="2023" name="Mol. Biol. Evol.">
        <title>Third-Generation Sequencing Reveals the Adaptive Role of the Epigenome in Three Deep-Sea Polychaetes.</title>
        <authorList>
            <person name="Perez M."/>
            <person name="Aroh O."/>
            <person name="Sun Y."/>
            <person name="Lan Y."/>
            <person name="Juniper S.K."/>
            <person name="Young C.R."/>
            <person name="Angers B."/>
            <person name="Qian P.Y."/>
        </authorList>
    </citation>
    <scope>NUCLEOTIDE SEQUENCE</scope>
    <source>
        <strain evidence="13">P08H-3</strain>
    </source>
</reference>
<keyword evidence="2" id="KW-0507">mRNA processing</keyword>
<dbReference type="CDD" id="cd18791">
    <property type="entry name" value="SF2_C_RHA"/>
    <property type="match status" value="1"/>
</dbReference>
<keyword evidence="7" id="KW-0508">mRNA splicing</keyword>
<dbReference type="SMART" id="SM00490">
    <property type="entry name" value="HELICc"/>
    <property type="match status" value="1"/>
</dbReference>
<feature type="compositionally biased region" description="Basic and acidic residues" evidence="11">
    <location>
        <begin position="266"/>
        <end position="278"/>
    </location>
</feature>
<proteinExistence type="inferred from homology"/>
<name>A0AAD9K820_9ANNE</name>